<dbReference type="KEGG" id="tum:CBW65_11575"/>
<evidence type="ECO:0000256" key="5">
    <source>
        <dbReference type="ARBA" id="ARBA00022741"/>
    </source>
</evidence>
<dbReference type="GO" id="GO:0015421">
    <property type="term" value="F:ABC-type oligopeptide transporter activity"/>
    <property type="evidence" value="ECO:0007669"/>
    <property type="project" value="TreeGrafter"/>
</dbReference>
<dbReference type="GO" id="GO:0016887">
    <property type="term" value="F:ATP hydrolysis activity"/>
    <property type="evidence" value="ECO:0007669"/>
    <property type="project" value="InterPro"/>
</dbReference>
<dbReference type="Pfam" id="PF00664">
    <property type="entry name" value="ABC_membrane"/>
    <property type="match status" value="1"/>
</dbReference>
<dbReference type="EMBL" id="CP021434">
    <property type="protein sequence ID" value="ARU63881.1"/>
    <property type="molecule type" value="Genomic_DNA"/>
</dbReference>
<feature type="domain" description="ABC transmembrane type-1" evidence="11">
    <location>
        <begin position="1"/>
        <end position="283"/>
    </location>
</feature>
<evidence type="ECO:0000256" key="4">
    <source>
        <dbReference type="ARBA" id="ARBA00022692"/>
    </source>
</evidence>
<dbReference type="PROSITE" id="PS00211">
    <property type="entry name" value="ABC_TRANSPORTER_1"/>
    <property type="match status" value="1"/>
</dbReference>
<keyword evidence="8 9" id="KW-0472">Membrane</keyword>
<evidence type="ECO:0000256" key="1">
    <source>
        <dbReference type="ARBA" id="ARBA00004651"/>
    </source>
</evidence>
<keyword evidence="7 9" id="KW-1133">Transmembrane helix</keyword>
<sequence>MLVLCFAIAGGAFATVPPILLGKLVDLVLPLQMTEMIGWLVAAVFFAFLGKVIFESLQEFVQVKIGLDIITDMQLTAFRKLHRAPMSMFATTPRGDILFRLTHDVEAIQNLNSTVIPRFLQQFLGAIAAFVAVIAIYWPAAVVMLAVFVIYLGPSYLLGRKVRKLSEVQRNMLADLYAHMQESIESIRLVRTFVTEEREAETQSVKLNAWKKFAIYAALISKVNWRLGNLMQVASPGVVMLIGGMAVWQDEISIGTLVACIGFIPAMFLPIRSLAENALMIQQAIPALQRIFEYFHLPEEQAEGLPAVGTVKGELQMENIWFAYPGTEAQVLRGVSLHVQAGQHIGIVGASGGGKSTLIQLLLGLYTPEQGTVLVDGKDMNTHDRNSFRLQVGVVSQETFLLNSTLRHNLLYARPDASPEELDAAVKASGLGEFLDSLEEGYETIVGERGLKLSGGQRQRVALARAILRRPPVLIFDEATSSLDGETEERVQEALEQLMPGRTTITIAHRLVTVRDADEILVLDHGVVAERGTHEELLKLQGQYHRLYTAQYSELEKEGAV</sequence>
<accession>A0A1Y0ITM9</accession>
<dbReference type="FunFam" id="3.40.50.300:FF:000221">
    <property type="entry name" value="Multidrug ABC transporter ATP-binding protein"/>
    <property type="match status" value="1"/>
</dbReference>
<dbReference type="GO" id="GO:0005886">
    <property type="term" value="C:plasma membrane"/>
    <property type="evidence" value="ECO:0007669"/>
    <property type="project" value="UniProtKB-SubCell"/>
</dbReference>
<dbReference type="InterPro" id="IPR017871">
    <property type="entry name" value="ABC_transporter-like_CS"/>
</dbReference>
<name>A0A1Y0ITM9_9BACL</name>
<evidence type="ECO:0000256" key="7">
    <source>
        <dbReference type="ARBA" id="ARBA00022989"/>
    </source>
</evidence>
<evidence type="ECO:0000256" key="3">
    <source>
        <dbReference type="ARBA" id="ARBA00022475"/>
    </source>
</evidence>
<dbReference type="PANTHER" id="PTHR43394">
    <property type="entry name" value="ATP-DEPENDENT PERMEASE MDL1, MITOCHONDRIAL"/>
    <property type="match status" value="1"/>
</dbReference>
<evidence type="ECO:0000313" key="12">
    <source>
        <dbReference type="EMBL" id="ARU63881.1"/>
    </source>
</evidence>
<proteinExistence type="predicted"/>
<dbReference type="CDD" id="cd07346">
    <property type="entry name" value="ABC_6TM_exporters"/>
    <property type="match status" value="1"/>
</dbReference>
<evidence type="ECO:0000313" key="13">
    <source>
        <dbReference type="Proteomes" id="UP000195437"/>
    </source>
</evidence>
<dbReference type="InterPro" id="IPR039421">
    <property type="entry name" value="Type_1_exporter"/>
</dbReference>
<dbReference type="InterPro" id="IPR027417">
    <property type="entry name" value="P-loop_NTPase"/>
</dbReference>
<dbReference type="OrthoDB" id="1240423at2"/>
<dbReference type="Pfam" id="PF00005">
    <property type="entry name" value="ABC_tran"/>
    <property type="match status" value="1"/>
</dbReference>
<comment type="subcellular location">
    <subcellularLocation>
        <location evidence="1">Cell membrane</location>
        <topology evidence="1">Multi-pass membrane protein</topology>
    </subcellularLocation>
</comment>
<dbReference type="InterPro" id="IPR003439">
    <property type="entry name" value="ABC_transporter-like_ATP-bd"/>
</dbReference>
<dbReference type="InterPro" id="IPR011527">
    <property type="entry name" value="ABC1_TM_dom"/>
</dbReference>
<dbReference type="SUPFAM" id="SSF90123">
    <property type="entry name" value="ABC transporter transmembrane region"/>
    <property type="match status" value="1"/>
</dbReference>
<dbReference type="AlphaFoldDB" id="A0A1Y0ITM9"/>
<keyword evidence="5" id="KW-0547">Nucleotide-binding</keyword>
<evidence type="ECO:0000256" key="9">
    <source>
        <dbReference type="SAM" id="Phobius"/>
    </source>
</evidence>
<evidence type="ECO:0000259" key="11">
    <source>
        <dbReference type="PROSITE" id="PS50929"/>
    </source>
</evidence>
<keyword evidence="13" id="KW-1185">Reference proteome</keyword>
<dbReference type="Gene3D" id="1.20.1560.10">
    <property type="entry name" value="ABC transporter type 1, transmembrane domain"/>
    <property type="match status" value="1"/>
</dbReference>
<keyword evidence="6" id="KW-0067">ATP-binding</keyword>
<gene>
    <name evidence="12" type="ORF">CBW65_11575</name>
</gene>
<keyword evidence="2" id="KW-0813">Transport</keyword>
<dbReference type="Proteomes" id="UP000195437">
    <property type="component" value="Chromosome"/>
</dbReference>
<evidence type="ECO:0000256" key="2">
    <source>
        <dbReference type="ARBA" id="ARBA00022448"/>
    </source>
</evidence>
<dbReference type="SUPFAM" id="SSF52540">
    <property type="entry name" value="P-loop containing nucleoside triphosphate hydrolases"/>
    <property type="match status" value="1"/>
</dbReference>
<dbReference type="InterPro" id="IPR036640">
    <property type="entry name" value="ABC1_TM_sf"/>
</dbReference>
<feature type="domain" description="ABC transporter" evidence="10">
    <location>
        <begin position="315"/>
        <end position="550"/>
    </location>
</feature>
<dbReference type="PROSITE" id="PS50929">
    <property type="entry name" value="ABC_TM1F"/>
    <property type="match status" value="1"/>
</dbReference>
<evidence type="ECO:0000259" key="10">
    <source>
        <dbReference type="PROSITE" id="PS50893"/>
    </source>
</evidence>
<organism evidence="12 13">
    <name type="scientific">Tumebacillus avium</name>
    <dbReference type="NCBI Taxonomy" id="1903704"/>
    <lineage>
        <taxon>Bacteria</taxon>
        <taxon>Bacillati</taxon>
        <taxon>Bacillota</taxon>
        <taxon>Bacilli</taxon>
        <taxon>Bacillales</taxon>
        <taxon>Alicyclobacillaceae</taxon>
        <taxon>Tumebacillus</taxon>
    </lineage>
</organism>
<evidence type="ECO:0000256" key="8">
    <source>
        <dbReference type="ARBA" id="ARBA00023136"/>
    </source>
</evidence>
<keyword evidence="4 9" id="KW-0812">Transmembrane</keyword>
<dbReference type="InterPro" id="IPR003593">
    <property type="entry name" value="AAA+_ATPase"/>
</dbReference>
<dbReference type="GO" id="GO:0005524">
    <property type="term" value="F:ATP binding"/>
    <property type="evidence" value="ECO:0007669"/>
    <property type="project" value="UniProtKB-KW"/>
</dbReference>
<dbReference type="SMART" id="SM00382">
    <property type="entry name" value="AAA"/>
    <property type="match status" value="1"/>
</dbReference>
<keyword evidence="3" id="KW-1003">Cell membrane</keyword>
<reference evidence="13" key="1">
    <citation type="submission" date="2017-05" db="EMBL/GenBank/DDBJ databases">
        <authorList>
            <person name="Sung H."/>
        </authorList>
    </citation>
    <scope>NUCLEOTIDE SEQUENCE [LARGE SCALE GENOMIC DNA]</scope>
    <source>
        <strain evidence="13">AR23208</strain>
    </source>
</reference>
<dbReference type="PANTHER" id="PTHR43394:SF1">
    <property type="entry name" value="ATP-BINDING CASSETTE SUB-FAMILY B MEMBER 10, MITOCHONDRIAL"/>
    <property type="match status" value="1"/>
</dbReference>
<evidence type="ECO:0000256" key="6">
    <source>
        <dbReference type="ARBA" id="ARBA00022840"/>
    </source>
</evidence>
<dbReference type="Gene3D" id="3.40.50.300">
    <property type="entry name" value="P-loop containing nucleotide triphosphate hydrolases"/>
    <property type="match status" value="1"/>
</dbReference>
<dbReference type="PROSITE" id="PS50893">
    <property type="entry name" value="ABC_TRANSPORTER_2"/>
    <property type="match status" value="1"/>
</dbReference>
<protein>
    <submittedName>
        <fullName evidence="12">ABC transporter</fullName>
    </submittedName>
</protein>
<feature type="transmembrane region" description="Helical" evidence="9">
    <location>
        <begin position="38"/>
        <end position="54"/>
    </location>
</feature>